<comment type="caution">
    <text evidence="1">The sequence shown here is derived from an EMBL/GenBank/DDBJ whole genome shotgun (WGS) entry which is preliminary data.</text>
</comment>
<reference evidence="1" key="1">
    <citation type="journal article" date="2019" name="bioRxiv">
        <title>The Genome of the Zebra Mussel, Dreissena polymorpha: A Resource for Invasive Species Research.</title>
        <authorList>
            <person name="McCartney M.A."/>
            <person name="Auch B."/>
            <person name="Kono T."/>
            <person name="Mallez S."/>
            <person name="Zhang Y."/>
            <person name="Obille A."/>
            <person name="Becker A."/>
            <person name="Abrahante J.E."/>
            <person name="Garbe J."/>
            <person name="Badalamenti J.P."/>
            <person name="Herman A."/>
            <person name="Mangelson H."/>
            <person name="Liachko I."/>
            <person name="Sullivan S."/>
            <person name="Sone E.D."/>
            <person name="Koren S."/>
            <person name="Silverstein K.A.T."/>
            <person name="Beckman K.B."/>
            <person name="Gohl D.M."/>
        </authorList>
    </citation>
    <scope>NUCLEOTIDE SEQUENCE</scope>
    <source>
        <strain evidence="1">Duluth1</strain>
        <tissue evidence="1">Whole animal</tissue>
    </source>
</reference>
<evidence type="ECO:0000313" key="1">
    <source>
        <dbReference type="EMBL" id="KAH3711101.1"/>
    </source>
</evidence>
<accession>A0A9D3Z5F0</accession>
<evidence type="ECO:0000313" key="2">
    <source>
        <dbReference type="Proteomes" id="UP000828390"/>
    </source>
</evidence>
<dbReference type="AlphaFoldDB" id="A0A9D3Z5F0"/>
<reference evidence="1" key="2">
    <citation type="submission" date="2020-11" db="EMBL/GenBank/DDBJ databases">
        <authorList>
            <person name="McCartney M.A."/>
            <person name="Auch B."/>
            <person name="Kono T."/>
            <person name="Mallez S."/>
            <person name="Becker A."/>
            <person name="Gohl D.M."/>
            <person name="Silverstein K.A.T."/>
            <person name="Koren S."/>
            <person name="Bechman K.B."/>
            <person name="Herman A."/>
            <person name="Abrahante J.E."/>
            <person name="Garbe J."/>
        </authorList>
    </citation>
    <scope>NUCLEOTIDE SEQUENCE</scope>
    <source>
        <strain evidence="1">Duluth1</strain>
        <tissue evidence="1">Whole animal</tissue>
    </source>
</reference>
<name>A0A9D3Z5F0_DREPO</name>
<protein>
    <submittedName>
        <fullName evidence="1">Uncharacterized protein</fullName>
    </submittedName>
</protein>
<gene>
    <name evidence="1" type="ORF">DPMN_070601</name>
</gene>
<proteinExistence type="predicted"/>
<dbReference type="Proteomes" id="UP000828390">
    <property type="component" value="Unassembled WGS sequence"/>
</dbReference>
<dbReference type="EMBL" id="JAIWYP010000014">
    <property type="protein sequence ID" value="KAH3711101.1"/>
    <property type="molecule type" value="Genomic_DNA"/>
</dbReference>
<keyword evidence="2" id="KW-1185">Reference proteome</keyword>
<organism evidence="1 2">
    <name type="scientific">Dreissena polymorpha</name>
    <name type="common">Zebra mussel</name>
    <name type="synonym">Mytilus polymorpha</name>
    <dbReference type="NCBI Taxonomy" id="45954"/>
    <lineage>
        <taxon>Eukaryota</taxon>
        <taxon>Metazoa</taxon>
        <taxon>Spiralia</taxon>
        <taxon>Lophotrochozoa</taxon>
        <taxon>Mollusca</taxon>
        <taxon>Bivalvia</taxon>
        <taxon>Autobranchia</taxon>
        <taxon>Heteroconchia</taxon>
        <taxon>Euheterodonta</taxon>
        <taxon>Imparidentia</taxon>
        <taxon>Neoheterodontei</taxon>
        <taxon>Myida</taxon>
        <taxon>Dreissenoidea</taxon>
        <taxon>Dreissenidae</taxon>
        <taxon>Dreissena</taxon>
    </lineage>
</organism>
<sequence length="52" mass="5604">MKRITLDRSLWRHGYGVHLATVGITGLIPTVGSLNLHQTQSTGSSQETNSIA</sequence>